<dbReference type="SUPFAM" id="SSF103473">
    <property type="entry name" value="MFS general substrate transporter"/>
    <property type="match status" value="1"/>
</dbReference>
<feature type="transmembrane region" description="Helical" evidence="5">
    <location>
        <begin position="103"/>
        <end position="121"/>
    </location>
</feature>
<evidence type="ECO:0000313" key="8">
    <source>
        <dbReference type="Proteomes" id="UP000245771"/>
    </source>
</evidence>
<dbReference type="Pfam" id="PF07690">
    <property type="entry name" value="MFS_1"/>
    <property type="match status" value="1"/>
</dbReference>
<dbReference type="Gene3D" id="1.20.1250.20">
    <property type="entry name" value="MFS general substrate transporter like domains"/>
    <property type="match status" value="2"/>
</dbReference>
<reference evidence="7 8" key="1">
    <citation type="journal article" date="2018" name="Mol. Biol. Evol.">
        <title>Broad Genomic Sampling Reveals a Smut Pathogenic Ancestry of the Fungal Clade Ustilaginomycotina.</title>
        <authorList>
            <person name="Kijpornyongpan T."/>
            <person name="Mondo S.J."/>
            <person name="Barry K."/>
            <person name="Sandor L."/>
            <person name="Lee J."/>
            <person name="Lipzen A."/>
            <person name="Pangilinan J."/>
            <person name="LaButti K."/>
            <person name="Hainaut M."/>
            <person name="Henrissat B."/>
            <person name="Grigoriev I.V."/>
            <person name="Spatafora J.W."/>
            <person name="Aime M.C."/>
        </authorList>
    </citation>
    <scope>NUCLEOTIDE SEQUENCE [LARGE SCALE GENOMIC DNA]</scope>
    <source>
        <strain evidence="7 8">MCA 3882</strain>
    </source>
</reference>
<dbReference type="InParanoid" id="A0A316VJ61"/>
<dbReference type="PROSITE" id="PS50850">
    <property type="entry name" value="MFS"/>
    <property type="match status" value="1"/>
</dbReference>
<comment type="subcellular location">
    <subcellularLocation>
        <location evidence="1">Membrane</location>
        <topology evidence="1">Multi-pass membrane protein</topology>
    </subcellularLocation>
</comment>
<feature type="transmembrane region" description="Helical" evidence="5">
    <location>
        <begin position="158"/>
        <end position="181"/>
    </location>
</feature>
<dbReference type="RefSeq" id="XP_025358019.1">
    <property type="nucleotide sequence ID" value="XM_025496350.1"/>
</dbReference>
<feature type="domain" description="Major facilitator superfamily (MFS) profile" evidence="6">
    <location>
        <begin position="38"/>
        <end position="446"/>
    </location>
</feature>
<dbReference type="InterPro" id="IPR020846">
    <property type="entry name" value="MFS_dom"/>
</dbReference>
<dbReference type="GeneID" id="37018131"/>
<dbReference type="AlphaFoldDB" id="A0A316VJ61"/>
<keyword evidence="4 5" id="KW-0472">Membrane</keyword>
<evidence type="ECO:0000256" key="5">
    <source>
        <dbReference type="SAM" id="Phobius"/>
    </source>
</evidence>
<dbReference type="GO" id="GO:0005886">
    <property type="term" value="C:plasma membrane"/>
    <property type="evidence" value="ECO:0007669"/>
    <property type="project" value="TreeGrafter"/>
</dbReference>
<accession>A0A316VJ61</accession>
<evidence type="ECO:0000256" key="4">
    <source>
        <dbReference type="ARBA" id="ARBA00023136"/>
    </source>
</evidence>
<keyword evidence="3 5" id="KW-1133">Transmembrane helix</keyword>
<feature type="transmembrane region" description="Helical" evidence="5">
    <location>
        <begin position="193"/>
        <end position="211"/>
    </location>
</feature>
<dbReference type="PANTHER" id="PTHR23508:SF9">
    <property type="entry name" value="CARBOXYLIC ACID TRANSPORT PROTEIN (AFU_ORTHOLOGUE AFUA_2G09450)"/>
    <property type="match status" value="1"/>
</dbReference>
<dbReference type="OrthoDB" id="5296287at2759"/>
<keyword evidence="2 5" id="KW-0812">Transmembrane</keyword>
<dbReference type="PANTHER" id="PTHR23508">
    <property type="entry name" value="CARBOXYLIC ACID TRANSPORTER PROTEIN HOMOLOG"/>
    <property type="match status" value="1"/>
</dbReference>
<keyword evidence="8" id="KW-1185">Reference proteome</keyword>
<dbReference type="GO" id="GO:0046943">
    <property type="term" value="F:carboxylic acid transmembrane transporter activity"/>
    <property type="evidence" value="ECO:0007669"/>
    <property type="project" value="TreeGrafter"/>
</dbReference>
<feature type="transmembrane region" description="Helical" evidence="5">
    <location>
        <begin position="323"/>
        <end position="339"/>
    </location>
</feature>
<feature type="transmembrane region" description="Helical" evidence="5">
    <location>
        <begin position="291"/>
        <end position="311"/>
    </location>
</feature>
<feature type="transmembrane region" description="Helical" evidence="5">
    <location>
        <begin position="254"/>
        <end position="279"/>
    </location>
</feature>
<sequence>MTSYTSSTSKIQEEEQKQKHLSNPFTAFRALTWHNWFTFYVAWLALYADFLDSIMMVICIRKLSLYYAISKTEFTTAITLTLLFRPIGGVVFGLLSDLKGRRWPLAIALTLLGCFQLSSIFAKSFSVFLFIRVLASICIGGFYGMTSQVYDSAPAQTRGMLGGLLHCAISYAGVTAAGLNMSFGDSPDSFKKMFWVGVGITFFAALLRALLPESPQFCQVEDDILIGPGEGKYRSKIRRFGYQFRMMFSESWPIFIYCTIFVSLNGWINGIFSANYFVFLMSEKGLSNKTASIVMMLLAIGTILGMILGGAISQVSFFGRRRMAVLCAIMSFCILPAAILPNTAWGLALGCNFFYMFLHGYSGVMHSHLNELSPGAFRAFFTGTVQQLGVMLAAPATQIATAIADSHHVKGPKGTLVEAYSPTIAIGAAICLLLKVVWVSIGPERREADLQSFTPALKSSGGQRK</sequence>
<dbReference type="InterPro" id="IPR011701">
    <property type="entry name" value="MFS"/>
</dbReference>
<proteinExistence type="predicted"/>
<evidence type="ECO:0000256" key="3">
    <source>
        <dbReference type="ARBA" id="ARBA00022989"/>
    </source>
</evidence>
<evidence type="ECO:0000259" key="6">
    <source>
        <dbReference type="PROSITE" id="PS50850"/>
    </source>
</evidence>
<organism evidence="7 8">
    <name type="scientific">Meira miltonrushii</name>
    <dbReference type="NCBI Taxonomy" id="1280837"/>
    <lineage>
        <taxon>Eukaryota</taxon>
        <taxon>Fungi</taxon>
        <taxon>Dikarya</taxon>
        <taxon>Basidiomycota</taxon>
        <taxon>Ustilaginomycotina</taxon>
        <taxon>Exobasidiomycetes</taxon>
        <taxon>Exobasidiales</taxon>
        <taxon>Brachybasidiaceae</taxon>
        <taxon>Meira</taxon>
    </lineage>
</organism>
<feature type="transmembrane region" description="Helical" evidence="5">
    <location>
        <begin position="37"/>
        <end position="58"/>
    </location>
</feature>
<evidence type="ECO:0000256" key="2">
    <source>
        <dbReference type="ARBA" id="ARBA00022692"/>
    </source>
</evidence>
<feature type="transmembrane region" description="Helical" evidence="5">
    <location>
        <begin position="419"/>
        <end position="441"/>
    </location>
</feature>
<protein>
    <submittedName>
        <fullName evidence="7">MFS general substrate transporter</fullName>
    </submittedName>
</protein>
<dbReference type="Proteomes" id="UP000245771">
    <property type="component" value="Unassembled WGS sequence"/>
</dbReference>
<evidence type="ECO:0000256" key="1">
    <source>
        <dbReference type="ARBA" id="ARBA00004141"/>
    </source>
</evidence>
<name>A0A316VJ61_9BASI</name>
<dbReference type="EMBL" id="KZ819602">
    <property type="protein sequence ID" value="PWN37717.1"/>
    <property type="molecule type" value="Genomic_DNA"/>
</dbReference>
<feature type="transmembrane region" description="Helical" evidence="5">
    <location>
        <begin position="127"/>
        <end position="146"/>
    </location>
</feature>
<gene>
    <name evidence="7" type="ORF">FA14DRAFT_119430</name>
</gene>
<feature type="transmembrane region" description="Helical" evidence="5">
    <location>
        <begin position="78"/>
        <end position="96"/>
    </location>
</feature>
<dbReference type="InterPro" id="IPR036259">
    <property type="entry name" value="MFS_trans_sf"/>
</dbReference>
<dbReference type="STRING" id="1280837.A0A316VJ61"/>
<evidence type="ECO:0000313" key="7">
    <source>
        <dbReference type="EMBL" id="PWN37717.1"/>
    </source>
</evidence>